<dbReference type="InterPro" id="IPR001131">
    <property type="entry name" value="Peptidase_M24B_aminopep-P_CS"/>
</dbReference>
<evidence type="ECO:0000259" key="8">
    <source>
        <dbReference type="Pfam" id="PF00557"/>
    </source>
</evidence>
<dbReference type="Pfam" id="PF00557">
    <property type="entry name" value="Peptidase_M24"/>
    <property type="match status" value="1"/>
</dbReference>
<protein>
    <recommendedName>
        <fullName evidence="8">Peptidase M24 domain-containing protein</fullName>
    </recommendedName>
</protein>
<dbReference type="InterPro" id="IPR000994">
    <property type="entry name" value="Pept_M24"/>
</dbReference>
<dbReference type="PANTHER" id="PTHR46112">
    <property type="entry name" value="AMINOPEPTIDASE"/>
    <property type="match status" value="1"/>
</dbReference>
<dbReference type="Gene3D" id="3.40.350.10">
    <property type="entry name" value="Creatinase/prolidase N-terminal domain"/>
    <property type="match status" value="1"/>
</dbReference>
<dbReference type="GO" id="GO:0046872">
    <property type="term" value="F:metal ion binding"/>
    <property type="evidence" value="ECO:0007669"/>
    <property type="project" value="UniProtKB-KW"/>
</dbReference>
<keyword evidence="10" id="KW-1185">Reference proteome</keyword>
<name>A0A2A9NQV6_9AGAR</name>
<keyword evidence="3 6" id="KW-0479">Metal-binding</keyword>
<evidence type="ECO:0000256" key="7">
    <source>
        <dbReference type="SAM" id="Phobius"/>
    </source>
</evidence>
<sequence length="446" mass="48948">METTKNIAASAAAVFQQPLRPTFSLIVIALLWLNLTTILDWFASITDEFPKLQQHCPNVQPVSRQEFEERQRSLAQQLYALNASAYIAEPGANALYYGNISKSSWSLSERPLLLVITPTVIDSVVDARLIILTPKFETTRAKSLVIPSSHSVQYVEWAEDADPYQQLATHLLQKSTEAIYVDESIRHFIVDGLQAALPDASVTSAPSQIKLLRERKSAAELALLKCANEATLLAIRRVHRDLYLGIQESQARAMMSAALSGFGLKDGHCLVLFGINAALPHGAGTDRELGLMDFALFDCTGSLHGYYSDVTRTVAMSVSDIPPDHIQIWYNVQAAQAIAQRTARAGVVAQQVDKAARSFLESVGKGSYFTHRLGHGIGLEVHEQPYLRGGSEVILKSGHTFSDEPGVYIEGKLGVRLEDCFYINESGEAVFFTEGIGGQSRSPWSP</sequence>
<evidence type="ECO:0000256" key="6">
    <source>
        <dbReference type="RuleBase" id="RU000590"/>
    </source>
</evidence>
<organism evidence="9 10">
    <name type="scientific">Amanita thiersii Skay4041</name>
    <dbReference type="NCBI Taxonomy" id="703135"/>
    <lineage>
        <taxon>Eukaryota</taxon>
        <taxon>Fungi</taxon>
        <taxon>Dikarya</taxon>
        <taxon>Basidiomycota</taxon>
        <taxon>Agaricomycotina</taxon>
        <taxon>Agaricomycetes</taxon>
        <taxon>Agaricomycetidae</taxon>
        <taxon>Agaricales</taxon>
        <taxon>Pluteineae</taxon>
        <taxon>Amanitaceae</taxon>
        <taxon>Amanita</taxon>
    </lineage>
</organism>
<evidence type="ECO:0000313" key="9">
    <source>
        <dbReference type="EMBL" id="PFH50072.1"/>
    </source>
</evidence>
<reference evidence="9 10" key="1">
    <citation type="submission" date="2014-02" db="EMBL/GenBank/DDBJ databases">
        <title>Transposable element dynamics among asymbiotic and ectomycorrhizal Amanita fungi.</title>
        <authorList>
            <consortium name="DOE Joint Genome Institute"/>
            <person name="Hess J."/>
            <person name="Skrede I."/>
            <person name="Wolfe B."/>
            <person name="LaButti K."/>
            <person name="Ohm R.A."/>
            <person name="Grigoriev I.V."/>
            <person name="Pringle A."/>
        </authorList>
    </citation>
    <scope>NUCLEOTIDE SEQUENCE [LARGE SCALE GENOMIC DNA]</scope>
    <source>
        <strain evidence="9 10">SKay4041</strain>
    </source>
</reference>
<evidence type="ECO:0000256" key="1">
    <source>
        <dbReference type="ARBA" id="ARBA00001936"/>
    </source>
</evidence>
<dbReference type="InterPro" id="IPR029149">
    <property type="entry name" value="Creatin/AminoP/Spt16_N"/>
</dbReference>
<evidence type="ECO:0000313" key="10">
    <source>
        <dbReference type="Proteomes" id="UP000242287"/>
    </source>
</evidence>
<dbReference type="GO" id="GO:0016787">
    <property type="term" value="F:hydrolase activity"/>
    <property type="evidence" value="ECO:0007669"/>
    <property type="project" value="UniProtKB-KW"/>
</dbReference>
<dbReference type="InterPro" id="IPR050659">
    <property type="entry name" value="Peptidase_M24B"/>
</dbReference>
<accession>A0A2A9NQV6</accession>
<keyword evidence="7" id="KW-0812">Transmembrane</keyword>
<keyword evidence="7" id="KW-0472">Membrane</keyword>
<gene>
    <name evidence="9" type="ORF">AMATHDRAFT_4319</name>
</gene>
<evidence type="ECO:0000256" key="3">
    <source>
        <dbReference type="ARBA" id="ARBA00022723"/>
    </source>
</evidence>
<feature type="transmembrane region" description="Helical" evidence="7">
    <location>
        <begin position="23"/>
        <end position="43"/>
    </location>
</feature>
<dbReference type="SUPFAM" id="SSF55920">
    <property type="entry name" value="Creatinase/aminopeptidase"/>
    <property type="match status" value="1"/>
</dbReference>
<dbReference type="Proteomes" id="UP000242287">
    <property type="component" value="Unassembled WGS sequence"/>
</dbReference>
<dbReference type="OrthoDB" id="9995434at2759"/>
<feature type="domain" description="Peptidase M24" evidence="8">
    <location>
        <begin position="223"/>
        <end position="425"/>
    </location>
</feature>
<dbReference type="EMBL" id="KZ302012">
    <property type="protein sequence ID" value="PFH50072.1"/>
    <property type="molecule type" value="Genomic_DNA"/>
</dbReference>
<dbReference type="AlphaFoldDB" id="A0A2A9NQV6"/>
<evidence type="ECO:0000256" key="2">
    <source>
        <dbReference type="ARBA" id="ARBA00008766"/>
    </source>
</evidence>
<keyword evidence="7" id="KW-1133">Transmembrane helix</keyword>
<dbReference type="SUPFAM" id="SSF53092">
    <property type="entry name" value="Creatinase/prolidase N-terminal domain"/>
    <property type="match status" value="1"/>
</dbReference>
<comment type="similarity">
    <text evidence="2 6">Belongs to the peptidase M24B family.</text>
</comment>
<keyword evidence="4" id="KW-0378">Hydrolase</keyword>
<comment type="cofactor">
    <cofactor evidence="1">
        <name>Mn(2+)</name>
        <dbReference type="ChEBI" id="CHEBI:29035"/>
    </cofactor>
</comment>
<dbReference type="PANTHER" id="PTHR46112:SF2">
    <property type="entry name" value="XAA-PRO AMINOPEPTIDASE P-RELATED"/>
    <property type="match status" value="1"/>
</dbReference>
<dbReference type="Gene3D" id="3.90.230.10">
    <property type="entry name" value="Creatinase/methionine aminopeptidase superfamily"/>
    <property type="match status" value="1"/>
</dbReference>
<keyword evidence="5" id="KW-0464">Manganese</keyword>
<evidence type="ECO:0000256" key="4">
    <source>
        <dbReference type="ARBA" id="ARBA00022801"/>
    </source>
</evidence>
<dbReference type="InterPro" id="IPR036005">
    <property type="entry name" value="Creatinase/aminopeptidase-like"/>
</dbReference>
<proteinExistence type="inferred from homology"/>
<dbReference type="STRING" id="703135.A0A2A9NQV6"/>
<dbReference type="PROSITE" id="PS00491">
    <property type="entry name" value="PROLINE_PEPTIDASE"/>
    <property type="match status" value="1"/>
</dbReference>
<evidence type="ECO:0000256" key="5">
    <source>
        <dbReference type="ARBA" id="ARBA00023211"/>
    </source>
</evidence>